<feature type="region of interest" description="Disordered" evidence="2">
    <location>
        <begin position="237"/>
        <end position="259"/>
    </location>
</feature>
<dbReference type="Gene3D" id="3.40.50.300">
    <property type="entry name" value="P-loop containing nucleotide triphosphate hydrolases"/>
    <property type="match status" value="1"/>
</dbReference>
<protein>
    <recommendedName>
        <fullName evidence="3">Cerebral cavernous malformations 2 harmonin-homology domain-containing protein</fullName>
    </recommendedName>
</protein>
<dbReference type="PANTHER" id="PTHR21642">
    <property type="entry name" value="CEREBRAL CAVERNOUS MALFORMATIONS PROTEIN 2 HOMOLOG"/>
    <property type="match status" value="1"/>
</dbReference>
<gene>
    <name evidence="4" type="ORF">SMN809_LOCUS4681</name>
</gene>
<evidence type="ECO:0000256" key="2">
    <source>
        <dbReference type="SAM" id="MobiDB-lite"/>
    </source>
</evidence>
<dbReference type="PANTHER" id="PTHR21642:SF6">
    <property type="entry name" value="CEREBRAL CAVERNOUS MALFORMATIONS 2 HARMONIN-HOMOLOGY DOMAIN-CONTAINING PROTEIN"/>
    <property type="match status" value="1"/>
</dbReference>
<evidence type="ECO:0000313" key="5">
    <source>
        <dbReference type="Proteomes" id="UP000676336"/>
    </source>
</evidence>
<dbReference type="InterPro" id="IPR027417">
    <property type="entry name" value="P-loop_NTPase"/>
</dbReference>
<proteinExistence type="inferred from homology"/>
<evidence type="ECO:0000256" key="1">
    <source>
        <dbReference type="ARBA" id="ARBA00010822"/>
    </source>
</evidence>
<comment type="similarity">
    <text evidence="1">Belongs to the CCM2 family.</text>
</comment>
<dbReference type="InterPro" id="IPR032375">
    <property type="entry name" value="CCM2_C"/>
</dbReference>
<dbReference type="Gene3D" id="2.30.29.30">
    <property type="entry name" value="Pleckstrin-homology domain (PH domain)/Phosphotyrosine-binding domain (PTB)"/>
    <property type="match status" value="1"/>
</dbReference>
<dbReference type="AlphaFoldDB" id="A0A8S2KPI6"/>
<organism evidence="4 5">
    <name type="scientific">Rotaria magnacalcarata</name>
    <dbReference type="NCBI Taxonomy" id="392030"/>
    <lineage>
        <taxon>Eukaryota</taxon>
        <taxon>Metazoa</taxon>
        <taxon>Spiralia</taxon>
        <taxon>Gnathifera</taxon>
        <taxon>Rotifera</taxon>
        <taxon>Eurotatoria</taxon>
        <taxon>Bdelloidea</taxon>
        <taxon>Philodinida</taxon>
        <taxon>Philodinidae</taxon>
        <taxon>Rotaria</taxon>
    </lineage>
</organism>
<evidence type="ECO:0000313" key="4">
    <source>
        <dbReference type="EMBL" id="CAF3863592.1"/>
    </source>
</evidence>
<dbReference type="Proteomes" id="UP000676336">
    <property type="component" value="Unassembled WGS sequence"/>
</dbReference>
<name>A0A8S2KPI6_9BILA</name>
<feature type="domain" description="Cerebral cavernous malformations 2 harmonin-homology" evidence="3">
    <location>
        <begin position="258"/>
        <end position="327"/>
    </location>
</feature>
<feature type="region of interest" description="Disordered" evidence="2">
    <location>
        <begin position="1"/>
        <end position="23"/>
    </location>
</feature>
<dbReference type="Gene3D" id="1.20.1160.20">
    <property type="match status" value="1"/>
</dbReference>
<dbReference type="InterPro" id="IPR011993">
    <property type="entry name" value="PH-like_dom_sf"/>
</dbReference>
<sequence length="900" mass="102891">MFLRAASLSTKTKQHKLDRLRPPSPWTNNLADKGAAVFVYAGRVVLSHDDDVDLSYKKKLLQFIAQCQIERRLPKRLAEKSIVQLHITAEQIKLFNTHQKVILSIPSHHIISCYYVEYEKDHIVTMKYVSTKDKSSTIELVILLLNDRYEADELCLSMDFCFRAIYIANEQNSDISKKLSLLTVSLSSAQQLRCSFDSTTSSTPSTIRSLSLASTSSARVMSPDTLTIVDEDLLTPRRRHRRSRHRNEDKSPNRTSTKSTSHIIQNYLLNLQLELRPNELAEFGKLLTEWQLNHISTKAFVKQTARLYGESRRNLLDGLHDFVPVDEQSCHSNQIVVRFIYDKLPPRPEFRILSNASQADLLSRAHPIRLSGTVIASSAILPYVRGLKYVCQSLICPLNDRKRQKFISFTIDNPHNCTVGQKILCEGCDLMLDEDINKRWISEKVIIAIKLKEPEIPILSSIYNLELETLLSNTYTVIVRDEFISLIRLGGKYNFICYVLHDLHLNQVVLETFHCEMIQPSRLALPDSICQLHHNFAHHHSFSFLNILSTLFCPHIRLAKYCIHVKMGLILSLVSSSIHVLIVGNESRVADILCQTAFKYAQCGVIHRQQHPLTLASFAKNKHHSFIASAGSIAVGNDGITYLESIDSLTTSQIKELLSAFETKTLSIEVNENEATSKIIYTAPFNTNIWAYHDSRLWLRGDRVIEPTNDLSPVLADAFSLVLPIDEIENEYEETIEYYLDSMLSNDNHHEVADQRTSQWIDDIRSFLVYVRMIEMPLSHEAEFLLKKYFCACRRTKRTVFAYAELSASATDVLTKLCEGIAKCNVHIEATESDMIVAIYVFEISTMSRLGCENLINEQYRLPPILTDPVLIDTVEQRMILFSQELTVFCDQYTPYSIHH</sequence>
<dbReference type="InterPro" id="IPR026159">
    <property type="entry name" value="Malcavernin"/>
</dbReference>
<comment type="caution">
    <text evidence="4">The sequence shown here is derived from an EMBL/GenBank/DDBJ whole genome shotgun (WGS) entry which is preliminary data.</text>
</comment>
<accession>A0A8S2KPI6</accession>
<reference evidence="4" key="1">
    <citation type="submission" date="2021-02" db="EMBL/GenBank/DDBJ databases">
        <authorList>
            <person name="Nowell W R."/>
        </authorList>
    </citation>
    <scope>NUCLEOTIDE SEQUENCE</scope>
</reference>
<evidence type="ECO:0000259" key="3">
    <source>
        <dbReference type="Pfam" id="PF16545"/>
    </source>
</evidence>
<dbReference type="Pfam" id="PF16545">
    <property type="entry name" value="CCM2_C"/>
    <property type="match status" value="1"/>
</dbReference>
<dbReference type="EMBL" id="CAJOBI010001106">
    <property type="protein sequence ID" value="CAF3863592.1"/>
    <property type="molecule type" value="Genomic_DNA"/>
</dbReference>